<reference evidence="1" key="2">
    <citation type="submission" date="2021-04" db="EMBL/GenBank/DDBJ databases">
        <authorList>
            <person name="Podell S."/>
        </authorList>
    </citation>
    <scope>NUCLEOTIDE SEQUENCE</scope>
    <source>
        <strain evidence="1">Hildebrandi</strain>
    </source>
</reference>
<evidence type="ECO:0000313" key="1">
    <source>
        <dbReference type="EMBL" id="KAG7342980.1"/>
    </source>
</evidence>
<protein>
    <submittedName>
        <fullName evidence="1">Uncharacterized protein</fullName>
    </submittedName>
</protein>
<evidence type="ECO:0000313" key="2">
    <source>
        <dbReference type="Proteomes" id="UP000693970"/>
    </source>
</evidence>
<dbReference type="OrthoDB" id="42863at2759"/>
<reference evidence="1" key="1">
    <citation type="journal article" date="2021" name="Sci. Rep.">
        <title>Diploid genomic architecture of Nitzschia inconspicua, an elite biomass production diatom.</title>
        <authorList>
            <person name="Oliver A."/>
            <person name="Podell S."/>
            <person name="Pinowska A."/>
            <person name="Traller J.C."/>
            <person name="Smith S.R."/>
            <person name="McClure R."/>
            <person name="Beliaev A."/>
            <person name="Bohutskyi P."/>
            <person name="Hill E.A."/>
            <person name="Rabines A."/>
            <person name="Zheng H."/>
            <person name="Allen L.Z."/>
            <person name="Kuo A."/>
            <person name="Grigoriev I.V."/>
            <person name="Allen A.E."/>
            <person name="Hazlebeck D."/>
            <person name="Allen E.E."/>
        </authorList>
    </citation>
    <scope>NUCLEOTIDE SEQUENCE</scope>
    <source>
        <strain evidence="1">Hildebrandi</strain>
    </source>
</reference>
<dbReference type="EMBL" id="JAGRRH010000024">
    <property type="protein sequence ID" value="KAG7342980.1"/>
    <property type="molecule type" value="Genomic_DNA"/>
</dbReference>
<gene>
    <name evidence="1" type="ORF">IV203_020925</name>
</gene>
<comment type="caution">
    <text evidence="1">The sequence shown here is derived from an EMBL/GenBank/DDBJ whole genome shotgun (WGS) entry which is preliminary data.</text>
</comment>
<sequence length="377" mass="43637">MPSSRWLLPGVLGTAWIITMCYFFTKGYKSSRQIIKVAFIGNSFQFVNDLPRVLEYFGNGLLQQDSMLHGSLNFYTMTLKGNGMFHRWNTSETAVNADGVIDYGACTLPQILLGYDVWLDDYQDFYVDDGKNPCFQDNEYLEYATAIRTPGDENNETDDYLSFQEHVPGPPWDYVILNDQSMRPTDWNNKRNRSGHVLETTYAPMLAQGQTIPILFMTWAYWRDDFYYMDTFVDIPTFTRRLYEGYQYYAKILEEALPETQQPRIAPVGLAFLVIWEENPAFWKEKLFSATDHFHPSPHGTYLTACVVYSTIYGQLPPAWTRFTNPVFERSRRMELDGDPLPLPTEDEALYLRHIAARVSLHGYVPKSLFQTADNGD</sequence>
<accession>A0A9K3KG67</accession>
<name>A0A9K3KG67_9STRA</name>
<keyword evidence="2" id="KW-1185">Reference proteome</keyword>
<proteinExistence type="predicted"/>
<dbReference type="Proteomes" id="UP000693970">
    <property type="component" value="Unassembled WGS sequence"/>
</dbReference>
<organism evidence="1 2">
    <name type="scientific">Nitzschia inconspicua</name>
    <dbReference type="NCBI Taxonomy" id="303405"/>
    <lineage>
        <taxon>Eukaryota</taxon>
        <taxon>Sar</taxon>
        <taxon>Stramenopiles</taxon>
        <taxon>Ochrophyta</taxon>
        <taxon>Bacillariophyta</taxon>
        <taxon>Bacillariophyceae</taxon>
        <taxon>Bacillariophycidae</taxon>
        <taxon>Bacillariales</taxon>
        <taxon>Bacillariaceae</taxon>
        <taxon>Nitzschia</taxon>
    </lineage>
</organism>
<dbReference type="AlphaFoldDB" id="A0A9K3KG67"/>